<sequence>MEKNQKRKGFIRRLYRAARSAGKAKVKQTNPPTPSTSPNSGGGSDSFANSSETESASNPNRSVAAATVQKQASSAHGAYGGYGGGDENVDVKAATYILLVKERLKMERSMDRRVFQPN</sequence>
<dbReference type="Gramene" id="MELO3C022317.2.1">
    <property type="protein sequence ID" value="MELO3C022317.2.1"/>
    <property type="gene ID" value="MELO3C022317.2"/>
</dbReference>
<reference evidence="2" key="1">
    <citation type="submission" date="2023-03" db="UniProtKB">
        <authorList>
            <consortium name="EnsemblPlants"/>
        </authorList>
    </citation>
    <scope>IDENTIFICATION</scope>
</reference>
<evidence type="ECO:0000313" key="2">
    <source>
        <dbReference type="EnsemblPlants" id="MELO3C022317.2.1"/>
    </source>
</evidence>
<protein>
    <submittedName>
        <fullName evidence="2">Uncharacterized protein</fullName>
    </submittedName>
</protein>
<dbReference type="PANTHER" id="PTHR36030:SF1">
    <property type="entry name" value="CALMODULIN-BINDING DOMAIN-CONTAINING PROTEIN"/>
    <property type="match status" value="1"/>
</dbReference>
<dbReference type="EnsemblPlants" id="MELO3C022317.2.1">
    <property type="protein sequence ID" value="MELO3C022317.2.1"/>
    <property type="gene ID" value="MELO3C022317.2"/>
</dbReference>
<accession>A0A9I9DR45</accession>
<name>A0A9I9DR45_CUCME</name>
<dbReference type="PANTHER" id="PTHR36030">
    <property type="entry name" value="CALMODULIN-BINDING DOMAIN-CONTAINING PROTEIN"/>
    <property type="match status" value="1"/>
</dbReference>
<feature type="region of interest" description="Disordered" evidence="1">
    <location>
        <begin position="1"/>
        <end position="88"/>
    </location>
</feature>
<feature type="compositionally biased region" description="Polar residues" evidence="1">
    <location>
        <begin position="46"/>
        <end position="61"/>
    </location>
</feature>
<dbReference type="AlphaFoldDB" id="A0A9I9DR45"/>
<feature type="compositionally biased region" description="Basic residues" evidence="1">
    <location>
        <begin position="1"/>
        <end position="26"/>
    </location>
</feature>
<proteinExistence type="predicted"/>
<evidence type="ECO:0000256" key="1">
    <source>
        <dbReference type="SAM" id="MobiDB-lite"/>
    </source>
</evidence>
<organism evidence="2">
    <name type="scientific">Cucumis melo</name>
    <name type="common">Muskmelon</name>
    <dbReference type="NCBI Taxonomy" id="3656"/>
    <lineage>
        <taxon>Eukaryota</taxon>
        <taxon>Viridiplantae</taxon>
        <taxon>Streptophyta</taxon>
        <taxon>Embryophyta</taxon>
        <taxon>Tracheophyta</taxon>
        <taxon>Spermatophyta</taxon>
        <taxon>Magnoliopsida</taxon>
        <taxon>eudicotyledons</taxon>
        <taxon>Gunneridae</taxon>
        <taxon>Pentapetalae</taxon>
        <taxon>rosids</taxon>
        <taxon>fabids</taxon>
        <taxon>Cucurbitales</taxon>
        <taxon>Cucurbitaceae</taxon>
        <taxon>Benincaseae</taxon>
        <taxon>Cucumis</taxon>
    </lineage>
</organism>